<feature type="signal peptide" evidence="2">
    <location>
        <begin position="1"/>
        <end position="30"/>
    </location>
</feature>
<reference evidence="3" key="2">
    <citation type="submission" date="2021-09" db="EMBL/GenBank/DDBJ databases">
        <authorList>
            <person name="Gilroy R."/>
        </authorList>
    </citation>
    <scope>NUCLEOTIDE SEQUENCE</scope>
    <source>
        <strain evidence="3">ChiBcec21-2208</strain>
    </source>
</reference>
<feature type="chain" id="PRO_5037805809" description="DUF1795 domain-containing protein" evidence="2">
    <location>
        <begin position="31"/>
        <end position="240"/>
    </location>
</feature>
<dbReference type="Proteomes" id="UP000782880">
    <property type="component" value="Unassembled WGS sequence"/>
</dbReference>
<feature type="region of interest" description="Disordered" evidence="1">
    <location>
        <begin position="22"/>
        <end position="68"/>
    </location>
</feature>
<comment type="caution">
    <text evidence="3">The sequence shown here is derived from an EMBL/GenBank/DDBJ whole genome shotgun (WGS) entry which is preliminary data.</text>
</comment>
<feature type="compositionally biased region" description="Pro residues" evidence="1">
    <location>
        <begin position="44"/>
        <end position="56"/>
    </location>
</feature>
<organism evidence="3 4">
    <name type="scientific">Subdoligranulum variabile</name>
    <dbReference type="NCBI Taxonomy" id="214851"/>
    <lineage>
        <taxon>Bacteria</taxon>
        <taxon>Bacillati</taxon>
        <taxon>Bacillota</taxon>
        <taxon>Clostridia</taxon>
        <taxon>Eubacteriales</taxon>
        <taxon>Oscillospiraceae</taxon>
        <taxon>Subdoligranulum</taxon>
    </lineage>
</organism>
<protein>
    <recommendedName>
        <fullName evidence="5">DUF1795 domain-containing protein</fullName>
    </recommendedName>
</protein>
<name>A0A921IMZ1_9FIRM</name>
<dbReference type="EMBL" id="DYVE01000346">
    <property type="protein sequence ID" value="HJG29691.1"/>
    <property type="molecule type" value="Genomic_DNA"/>
</dbReference>
<reference evidence="3" key="1">
    <citation type="journal article" date="2021" name="PeerJ">
        <title>Extensive microbial diversity within the chicken gut microbiome revealed by metagenomics and culture.</title>
        <authorList>
            <person name="Gilroy R."/>
            <person name="Ravi A."/>
            <person name="Getino M."/>
            <person name="Pursley I."/>
            <person name="Horton D.L."/>
            <person name="Alikhan N.F."/>
            <person name="Baker D."/>
            <person name="Gharbi K."/>
            <person name="Hall N."/>
            <person name="Watson M."/>
            <person name="Adriaenssens E.M."/>
            <person name="Foster-Nyarko E."/>
            <person name="Jarju S."/>
            <person name="Secka A."/>
            <person name="Antonio M."/>
            <person name="Oren A."/>
            <person name="Chaudhuri R.R."/>
            <person name="La Ragione R."/>
            <person name="Hildebrand F."/>
            <person name="Pallen M.J."/>
        </authorList>
    </citation>
    <scope>NUCLEOTIDE SEQUENCE</scope>
    <source>
        <strain evidence="3">ChiBcec21-2208</strain>
    </source>
</reference>
<gene>
    <name evidence="3" type="ORF">K8V20_13745</name>
</gene>
<evidence type="ECO:0000313" key="3">
    <source>
        <dbReference type="EMBL" id="HJG29691.1"/>
    </source>
</evidence>
<dbReference type="AlphaFoldDB" id="A0A921IMZ1"/>
<evidence type="ECO:0000256" key="1">
    <source>
        <dbReference type="SAM" id="MobiDB-lite"/>
    </source>
</evidence>
<accession>A0A921IMZ1</accession>
<evidence type="ECO:0000313" key="4">
    <source>
        <dbReference type="Proteomes" id="UP000782880"/>
    </source>
</evidence>
<keyword evidence="2" id="KW-0732">Signal</keyword>
<proteinExistence type="predicted"/>
<evidence type="ECO:0000256" key="2">
    <source>
        <dbReference type="SAM" id="SignalP"/>
    </source>
</evidence>
<feature type="compositionally biased region" description="Low complexity" evidence="1">
    <location>
        <begin position="22"/>
        <end position="43"/>
    </location>
</feature>
<dbReference type="PROSITE" id="PS51257">
    <property type="entry name" value="PROKAR_LIPOPROTEIN"/>
    <property type="match status" value="1"/>
</dbReference>
<evidence type="ECO:0008006" key="5">
    <source>
        <dbReference type="Google" id="ProtNLM"/>
    </source>
</evidence>
<sequence length="240" mass="24925">MKKGIALYLSAALLAALLSGCGQTSTPSSAAEPTATPAATAAPTPEPTATPAPTATPEPATYTPGVLTEDGYTNTSLGFMFSPSESMVLATEEEMQTLMQNGADFVYGDAPNSDQLMEQVQQTSGYEMVAVDVATGSSVSIATETLALEGIDETQYIAALKQQLAQVDSLQVTFDDPGTVTLGDTTFTGITYTAAANGMQTSQTMLLKKVGDTMCLIVLGYIDPAQYPVLLNCFTTISAV</sequence>